<feature type="repeat" description="PPR" evidence="2">
    <location>
        <begin position="1"/>
        <end position="35"/>
    </location>
</feature>
<dbReference type="AlphaFoldDB" id="A0A1Q9BVF0"/>
<dbReference type="InterPro" id="IPR011990">
    <property type="entry name" value="TPR-like_helical_dom_sf"/>
</dbReference>
<sequence length="99" mass="10929">MTSGYSCIINAYADAGNEEECQRYLHEMQQRGVTPTTATYSTLIKCSATRGDVKSAEVWFQRIGEAGLVPDTQSYNNVLAARADVPSSACLKWEFPKTE</sequence>
<dbReference type="Pfam" id="PF13041">
    <property type="entry name" value="PPR_2"/>
    <property type="match status" value="1"/>
</dbReference>
<comment type="caution">
    <text evidence="3">The sequence shown here is derived from an EMBL/GenBank/DDBJ whole genome shotgun (WGS) entry which is preliminary data.</text>
</comment>
<dbReference type="Gene3D" id="1.25.40.10">
    <property type="entry name" value="Tetratricopeptide repeat domain"/>
    <property type="match status" value="1"/>
</dbReference>
<dbReference type="NCBIfam" id="TIGR00756">
    <property type="entry name" value="PPR"/>
    <property type="match status" value="2"/>
</dbReference>
<organism evidence="3 4">
    <name type="scientific">Symbiodinium microadriaticum</name>
    <name type="common">Dinoflagellate</name>
    <name type="synonym">Zooxanthella microadriatica</name>
    <dbReference type="NCBI Taxonomy" id="2951"/>
    <lineage>
        <taxon>Eukaryota</taxon>
        <taxon>Sar</taxon>
        <taxon>Alveolata</taxon>
        <taxon>Dinophyceae</taxon>
        <taxon>Suessiales</taxon>
        <taxon>Symbiodiniaceae</taxon>
        <taxon>Symbiodinium</taxon>
    </lineage>
</organism>
<evidence type="ECO:0000313" key="3">
    <source>
        <dbReference type="EMBL" id="OLP74570.1"/>
    </source>
</evidence>
<dbReference type="OrthoDB" id="185373at2759"/>
<accession>A0A1Q9BVF0</accession>
<feature type="repeat" description="PPR" evidence="2">
    <location>
        <begin position="36"/>
        <end position="70"/>
    </location>
</feature>
<dbReference type="Proteomes" id="UP000186817">
    <property type="component" value="Unassembled WGS sequence"/>
</dbReference>
<evidence type="ECO:0000313" key="4">
    <source>
        <dbReference type="Proteomes" id="UP000186817"/>
    </source>
</evidence>
<dbReference type="PANTHER" id="PTHR47447:SF17">
    <property type="entry name" value="OS12G0638900 PROTEIN"/>
    <property type="match status" value="1"/>
</dbReference>
<name>A0A1Q9BVF0_SYMMI</name>
<dbReference type="PROSITE" id="PS51375">
    <property type="entry name" value="PPR"/>
    <property type="match status" value="2"/>
</dbReference>
<proteinExistence type="predicted"/>
<evidence type="ECO:0000256" key="1">
    <source>
        <dbReference type="ARBA" id="ARBA00022737"/>
    </source>
</evidence>
<gene>
    <name evidence="3" type="ORF">AK812_SmicGene45850</name>
</gene>
<protein>
    <submittedName>
        <fullName evidence="3">Pentatricopeptide repeat-containing protein</fullName>
    </submittedName>
</protein>
<reference evidence="3 4" key="1">
    <citation type="submission" date="2016-02" db="EMBL/GenBank/DDBJ databases">
        <title>Genome analysis of coral dinoflagellate symbionts highlights evolutionary adaptations to a symbiotic lifestyle.</title>
        <authorList>
            <person name="Aranda M."/>
            <person name="Li Y."/>
            <person name="Liew Y.J."/>
            <person name="Baumgarten S."/>
            <person name="Simakov O."/>
            <person name="Wilson M."/>
            <person name="Piel J."/>
            <person name="Ashoor H."/>
            <person name="Bougouffa S."/>
            <person name="Bajic V.B."/>
            <person name="Ryu T."/>
            <person name="Ravasi T."/>
            <person name="Bayer T."/>
            <person name="Micklem G."/>
            <person name="Kim H."/>
            <person name="Bhak J."/>
            <person name="Lajeunesse T.C."/>
            <person name="Voolstra C.R."/>
        </authorList>
    </citation>
    <scope>NUCLEOTIDE SEQUENCE [LARGE SCALE GENOMIC DNA]</scope>
    <source>
        <strain evidence="3 4">CCMP2467</strain>
    </source>
</reference>
<keyword evidence="4" id="KW-1185">Reference proteome</keyword>
<feature type="non-terminal residue" evidence="3">
    <location>
        <position position="99"/>
    </location>
</feature>
<keyword evidence="1" id="KW-0677">Repeat</keyword>
<dbReference type="PANTHER" id="PTHR47447">
    <property type="entry name" value="OS03G0856100 PROTEIN"/>
    <property type="match status" value="1"/>
</dbReference>
<evidence type="ECO:0000256" key="2">
    <source>
        <dbReference type="PROSITE-ProRule" id="PRU00708"/>
    </source>
</evidence>
<dbReference type="InterPro" id="IPR002885">
    <property type="entry name" value="PPR_rpt"/>
</dbReference>
<dbReference type="EMBL" id="LSRX01003524">
    <property type="protein sequence ID" value="OLP74570.1"/>
    <property type="molecule type" value="Genomic_DNA"/>
</dbReference>